<organism evidence="1 2">
    <name type="scientific">Elysia crispata</name>
    <name type="common">lettuce slug</name>
    <dbReference type="NCBI Taxonomy" id="231223"/>
    <lineage>
        <taxon>Eukaryota</taxon>
        <taxon>Metazoa</taxon>
        <taxon>Spiralia</taxon>
        <taxon>Lophotrochozoa</taxon>
        <taxon>Mollusca</taxon>
        <taxon>Gastropoda</taxon>
        <taxon>Heterobranchia</taxon>
        <taxon>Euthyneura</taxon>
        <taxon>Panpulmonata</taxon>
        <taxon>Sacoglossa</taxon>
        <taxon>Placobranchoidea</taxon>
        <taxon>Plakobranchidae</taxon>
        <taxon>Elysia</taxon>
    </lineage>
</organism>
<gene>
    <name evidence="1" type="ORF">RRG08_002693</name>
</gene>
<reference evidence="1" key="1">
    <citation type="journal article" date="2023" name="G3 (Bethesda)">
        <title>A reference genome for the long-term kleptoplast-retaining sea slug Elysia crispata morphotype clarki.</title>
        <authorList>
            <person name="Eastman K.E."/>
            <person name="Pendleton A.L."/>
            <person name="Shaikh M.A."/>
            <person name="Suttiyut T."/>
            <person name="Ogas R."/>
            <person name="Tomko P."/>
            <person name="Gavelis G."/>
            <person name="Widhalm J.R."/>
            <person name="Wisecaver J.H."/>
        </authorList>
    </citation>
    <scope>NUCLEOTIDE SEQUENCE</scope>
    <source>
        <strain evidence="1">ECLA1</strain>
    </source>
</reference>
<evidence type="ECO:0000313" key="2">
    <source>
        <dbReference type="Proteomes" id="UP001283361"/>
    </source>
</evidence>
<proteinExistence type="predicted"/>
<name>A0AAE0XU81_9GAST</name>
<protein>
    <submittedName>
        <fullName evidence="1">Uncharacterized protein</fullName>
    </submittedName>
</protein>
<dbReference type="AlphaFoldDB" id="A0AAE0XU81"/>
<dbReference type="Proteomes" id="UP001283361">
    <property type="component" value="Unassembled WGS sequence"/>
</dbReference>
<evidence type="ECO:0000313" key="1">
    <source>
        <dbReference type="EMBL" id="KAK3712363.1"/>
    </source>
</evidence>
<keyword evidence="2" id="KW-1185">Reference proteome</keyword>
<accession>A0AAE0XU81</accession>
<dbReference type="EMBL" id="JAWDGP010007584">
    <property type="protein sequence ID" value="KAK3712363.1"/>
    <property type="molecule type" value="Genomic_DNA"/>
</dbReference>
<sequence>MFVRFMGRDFACDALHTMDQWVGSEKLRKDWRGESAALGQSSAIIENGVPKNCLRVTPVGVPVFPRLPPCLYARHGQADEDWEGRVVYGISTWSVFCLTTSGVRTGRDEWPTEYQHG</sequence>
<comment type="caution">
    <text evidence="1">The sequence shown here is derived from an EMBL/GenBank/DDBJ whole genome shotgun (WGS) entry which is preliminary data.</text>
</comment>